<dbReference type="OrthoDB" id="2417909at2"/>
<dbReference type="Gene3D" id="1.10.10.2910">
    <property type="match status" value="1"/>
</dbReference>
<evidence type="ECO:0000313" key="2">
    <source>
        <dbReference type="EMBL" id="SET76772.1"/>
    </source>
</evidence>
<dbReference type="InterPro" id="IPR010359">
    <property type="entry name" value="IrrE_HExxH"/>
</dbReference>
<dbReference type="Pfam" id="PF06114">
    <property type="entry name" value="Peptidase_M78"/>
    <property type="match status" value="1"/>
</dbReference>
<name>A0A1I0GZS8_9BACI</name>
<dbReference type="RefSeq" id="WP_090872616.1">
    <property type="nucleotide sequence ID" value="NZ_FOHE01000026.1"/>
</dbReference>
<gene>
    <name evidence="2" type="ORF">SAMN05216389_12624</name>
</gene>
<protein>
    <submittedName>
        <fullName evidence="2">Zn-dependent peptidase ImmA, M78 family</fullName>
    </submittedName>
</protein>
<proteinExistence type="predicted"/>
<dbReference type="AlphaFoldDB" id="A0A1I0GZS8"/>
<feature type="domain" description="IrrE N-terminal-like" evidence="1">
    <location>
        <begin position="56"/>
        <end position="150"/>
    </location>
</feature>
<dbReference type="EMBL" id="FOHE01000026">
    <property type="protein sequence ID" value="SET76772.1"/>
    <property type="molecule type" value="Genomic_DNA"/>
</dbReference>
<evidence type="ECO:0000313" key="3">
    <source>
        <dbReference type="Proteomes" id="UP000198618"/>
    </source>
</evidence>
<keyword evidence="3" id="KW-1185">Reference proteome</keyword>
<dbReference type="STRING" id="930131.SAMN05216389_12624"/>
<dbReference type="Proteomes" id="UP000198618">
    <property type="component" value="Unassembled WGS sequence"/>
</dbReference>
<evidence type="ECO:0000259" key="1">
    <source>
        <dbReference type="Pfam" id="PF06114"/>
    </source>
</evidence>
<reference evidence="2 3" key="1">
    <citation type="submission" date="2016-10" db="EMBL/GenBank/DDBJ databases">
        <authorList>
            <person name="de Groot N.N."/>
        </authorList>
    </citation>
    <scope>NUCLEOTIDE SEQUENCE [LARGE SCALE GENOMIC DNA]</scope>
    <source>
        <strain evidence="2 3">IBRC-M 10780</strain>
    </source>
</reference>
<accession>A0A1I0GZS8</accession>
<organism evidence="2 3">
    <name type="scientific">Oceanobacillus limi</name>
    <dbReference type="NCBI Taxonomy" id="930131"/>
    <lineage>
        <taxon>Bacteria</taxon>
        <taxon>Bacillati</taxon>
        <taxon>Bacillota</taxon>
        <taxon>Bacilli</taxon>
        <taxon>Bacillales</taxon>
        <taxon>Bacillaceae</taxon>
        <taxon>Oceanobacillus</taxon>
    </lineage>
</organism>
<sequence>MFKSYQRTDLELMLENLYKKHNILSPSDLTIENVSKKLSIHVEYMEGTREVAIWDEEDAVIFLNPNKPKTIMRKIFFHELCHPIRHHGDQTGFVDSFLTLQEQQANQFMLYAAMPFFMIDQLDLSRYKDQIIYSLAFIFQVPLQLAKVRVEQINRRIQQAYIDSEFQKQQTLYKKSYDPANWSTETKTIMNQLYNQLKGAQ</sequence>